<evidence type="ECO:0000256" key="3">
    <source>
        <dbReference type="ARBA" id="ARBA00022833"/>
    </source>
</evidence>
<evidence type="ECO:0000313" key="8">
    <source>
        <dbReference type="Proteomes" id="UP000176923"/>
    </source>
</evidence>
<keyword evidence="3" id="KW-0862">Zinc</keyword>
<sequence>MNSLNADITKQMKKRLLDEKEKLLQTLSSLKAQDPFANTDRLNDNAASDTEAKEETDHERYEAIISQQRKRMSEIELALKRIEDTTYGICLNCGKPIEQKRLLVNPAAVYCLTCEKNLEK</sequence>
<dbReference type="Pfam" id="PF01258">
    <property type="entry name" value="zf-dskA_traR"/>
    <property type="match status" value="1"/>
</dbReference>
<evidence type="ECO:0000313" key="7">
    <source>
        <dbReference type="EMBL" id="OGG15568.1"/>
    </source>
</evidence>
<accession>A0A1F5ZSZ0</accession>
<dbReference type="EMBL" id="MFJL01000022">
    <property type="protein sequence ID" value="OGG15568.1"/>
    <property type="molecule type" value="Genomic_DNA"/>
</dbReference>
<evidence type="ECO:0000256" key="5">
    <source>
        <dbReference type="SAM" id="MobiDB-lite"/>
    </source>
</evidence>
<feature type="region of interest" description="Disordered" evidence="5">
    <location>
        <begin position="35"/>
        <end position="59"/>
    </location>
</feature>
<evidence type="ECO:0000256" key="4">
    <source>
        <dbReference type="PROSITE-ProRule" id="PRU00510"/>
    </source>
</evidence>
<reference evidence="7 8" key="1">
    <citation type="journal article" date="2016" name="Nat. Commun.">
        <title>Thousands of microbial genomes shed light on interconnected biogeochemical processes in an aquifer system.</title>
        <authorList>
            <person name="Anantharaman K."/>
            <person name="Brown C.T."/>
            <person name="Hug L.A."/>
            <person name="Sharon I."/>
            <person name="Castelle C.J."/>
            <person name="Probst A.J."/>
            <person name="Thomas B.C."/>
            <person name="Singh A."/>
            <person name="Wilkins M.J."/>
            <person name="Karaoz U."/>
            <person name="Brodie E.L."/>
            <person name="Williams K.H."/>
            <person name="Hubbard S.S."/>
            <person name="Banfield J.F."/>
        </authorList>
    </citation>
    <scope>NUCLEOTIDE SEQUENCE [LARGE SCALE GENOMIC DNA]</scope>
</reference>
<dbReference type="InterPro" id="IPR000962">
    <property type="entry name" value="Znf_DskA_TraR"/>
</dbReference>
<dbReference type="Proteomes" id="UP000176923">
    <property type="component" value="Unassembled WGS sequence"/>
</dbReference>
<evidence type="ECO:0000256" key="2">
    <source>
        <dbReference type="ARBA" id="ARBA00022771"/>
    </source>
</evidence>
<evidence type="ECO:0000256" key="1">
    <source>
        <dbReference type="ARBA" id="ARBA00022723"/>
    </source>
</evidence>
<feature type="compositionally biased region" description="Basic and acidic residues" evidence="5">
    <location>
        <begin position="50"/>
        <end position="59"/>
    </location>
</feature>
<dbReference type="GO" id="GO:0008270">
    <property type="term" value="F:zinc ion binding"/>
    <property type="evidence" value="ECO:0007669"/>
    <property type="project" value="UniProtKB-KW"/>
</dbReference>
<gene>
    <name evidence="7" type="ORF">A3D77_02630</name>
</gene>
<dbReference type="SUPFAM" id="SSF57716">
    <property type="entry name" value="Glucocorticoid receptor-like (DNA-binding domain)"/>
    <property type="match status" value="1"/>
</dbReference>
<keyword evidence="1" id="KW-0479">Metal-binding</keyword>
<proteinExistence type="predicted"/>
<dbReference type="InterPro" id="IPR037187">
    <property type="entry name" value="DnaK_N"/>
</dbReference>
<protein>
    <recommendedName>
        <fullName evidence="6">Zinc finger DksA/TraR C4-type domain-containing protein</fullName>
    </recommendedName>
</protein>
<feature type="domain" description="Zinc finger DksA/TraR C4-type" evidence="6">
    <location>
        <begin position="86"/>
        <end position="115"/>
    </location>
</feature>
<dbReference type="Gene3D" id="1.20.120.910">
    <property type="entry name" value="DksA, coiled-coil domain"/>
    <property type="match status" value="1"/>
</dbReference>
<dbReference type="PANTHER" id="PTHR33823:SF4">
    <property type="entry name" value="GENERAL STRESS PROTEIN 16O"/>
    <property type="match status" value="1"/>
</dbReference>
<dbReference type="AlphaFoldDB" id="A0A1F5ZSZ0"/>
<keyword evidence="2" id="KW-0863">Zinc-finger</keyword>
<comment type="caution">
    <text evidence="7">The sequence shown here is derived from an EMBL/GenBank/DDBJ whole genome shotgun (WGS) entry which is preliminary data.</text>
</comment>
<name>A0A1F5ZSZ0_9BACT</name>
<organism evidence="7 8">
    <name type="scientific">Candidatus Gottesmanbacteria bacterium RIFCSPHIGHO2_02_FULL_39_11</name>
    <dbReference type="NCBI Taxonomy" id="1798382"/>
    <lineage>
        <taxon>Bacteria</taxon>
        <taxon>Candidatus Gottesmaniibacteriota</taxon>
    </lineage>
</organism>
<evidence type="ECO:0000259" key="6">
    <source>
        <dbReference type="Pfam" id="PF01258"/>
    </source>
</evidence>
<dbReference type="SUPFAM" id="SSF109635">
    <property type="entry name" value="DnaK suppressor protein DksA, alpha-hairpin domain"/>
    <property type="match status" value="1"/>
</dbReference>
<dbReference type="STRING" id="1798382.A3D77_02630"/>
<dbReference type="PANTHER" id="PTHR33823">
    <property type="entry name" value="RNA POLYMERASE-BINDING TRANSCRIPTION FACTOR DKSA-RELATED"/>
    <property type="match status" value="1"/>
</dbReference>
<dbReference type="PROSITE" id="PS51128">
    <property type="entry name" value="ZF_DKSA_2"/>
    <property type="match status" value="1"/>
</dbReference>
<feature type="zinc finger region" description="dksA C4-type" evidence="4">
    <location>
        <begin position="90"/>
        <end position="114"/>
    </location>
</feature>